<feature type="region of interest" description="Disordered" evidence="1">
    <location>
        <begin position="22"/>
        <end position="63"/>
    </location>
</feature>
<accession>A0A482Y3E5</accession>
<dbReference type="InterPro" id="IPR052022">
    <property type="entry name" value="26kDa_periplasmic_antigen"/>
</dbReference>
<dbReference type="PROSITE" id="PS51257">
    <property type="entry name" value="PROKAR_LIPOPROTEIN"/>
    <property type="match status" value="1"/>
</dbReference>
<sequence>MDRRQFLTASSVGVAAAVAGCMGSPLSSTESDSTDSGSAADGDGDDGKITVSASGEVEAEPDKAIIDIGVEASGDTADEVTSELSSGAEQLRTAFDELGIPEENIEEGRYRVHPNHTRDGETDGFEGAHSFEVTLTDTGRVGEVIDASVEAGANNIGRVNFTLQEASKSELRKDAIDAALANADEEASHIADNREVELAGTTSVTTGDVRVDTVRYDNMSAEDSADSAAPPTEINADPVTVSASATVTYEFAK</sequence>
<dbReference type="NCBIfam" id="TIGR01409">
    <property type="entry name" value="TAT_signal_seq"/>
    <property type="match status" value="1"/>
</dbReference>
<dbReference type="Pfam" id="PF04402">
    <property type="entry name" value="SIMPL"/>
    <property type="match status" value="1"/>
</dbReference>
<gene>
    <name evidence="2" type="ORF">ELS17_02055</name>
</gene>
<dbReference type="EMBL" id="SHMR01000001">
    <property type="protein sequence ID" value="RZH68276.1"/>
    <property type="molecule type" value="Genomic_DNA"/>
</dbReference>
<dbReference type="RefSeq" id="WP_130169330.1">
    <property type="nucleotide sequence ID" value="NZ_SHMR01000001.1"/>
</dbReference>
<comment type="caution">
    <text evidence="2">The sequence shown here is derived from an EMBL/GenBank/DDBJ whole genome shotgun (WGS) entry which is preliminary data.</text>
</comment>
<name>A0A482Y3E5_9EURY</name>
<dbReference type="Proteomes" id="UP000292704">
    <property type="component" value="Unassembled WGS sequence"/>
</dbReference>
<reference evidence="2 3" key="1">
    <citation type="submission" date="2019-02" db="EMBL/GenBank/DDBJ databases">
        <title>Genome analysis provides insights into bioremediation potentialities and Haloocin production by Natrinema altunense strain 4.1R isolated from Chott Douz in Tunisian desert.</title>
        <authorList>
            <person name="Najjari A."/>
            <person name="Youssef N."/>
            <person name="Ben Dhia O."/>
            <person name="Ferjani R."/>
            <person name="El Hidri D."/>
            <person name="Ouzari H.I."/>
            <person name="Cherif A."/>
        </authorList>
    </citation>
    <scope>NUCLEOTIDE SEQUENCE [LARGE SCALE GENOMIC DNA]</scope>
    <source>
        <strain evidence="2 3">4.1R</strain>
    </source>
</reference>
<protein>
    <submittedName>
        <fullName evidence="2">DUF541 domain-containing protein</fullName>
    </submittedName>
</protein>
<dbReference type="AlphaFoldDB" id="A0A482Y3E5"/>
<evidence type="ECO:0000313" key="2">
    <source>
        <dbReference type="EMBL" id="RZH68276.1"/>
    </source>
</evidence>
<dbReference type="GO" id="GO:0006974">
    <property type="term" value="P:DNA damage response"/>
    <property type="evidence" value="ECO:0007669"/>
    <property type="project" value="TreeGrafter"/>
</dbReference>
<dbReference type="InterPro" id="IPR007497">
    <property type="entry name" value="SIMPL/DUF541"/>
</dbReference>
<evidence type="ECO:0000313" key="3">
    <source>
        <dbReference type="Proteomes" id="UP000292704"/>
    </source>
</evidence>
<dbReference type="PANTHER" id="PTHR34387">
    <property type="entry name" value="SLR1258 PROTEIN"/>
    <property type="match status" value="1"/>
</dbReference>
<dbReference type="OrthoDB" id="12132at2157"/>
<dbReference type="STRING" id="222984.GCA_000731985_00809"/>
<feature type="compositionally biased region" description="Low complexity" evidence="1">
    <location>
        <begin position="27"/>
        <end position="41"/>
    </location>
</feature>
<dbReference type="PANTHER" id="PTHR34387:SF2">
    <property type="entry name" value="SLR1258 PROTEIN"/>
    <property type="match status" value="1"/>
</dbReference>
<dbReference type="InterPro" id="IPR019546">
    <property type="entry name" value="TAT_signal_bac_arc"/>
</dbReference>
<dbReference type="Gene3D" id="3.30.110.170">
    <property type="entry name" value="Protein of unknown function (DUF541), domain 1"/>
    <property type="match status" value="1"/>
</dbReference>
<dbReference type="Gene3D" id="3.30.70.2970">
    <property type="entry name" value="Protein of unknown function (DUF541), domain 2"/>
    <property type="match status" value="1"/>
</dbReference>
<evidence type="ECO:0000256" key="1">
    <source>
        <dbReference type="SAM" id="MobiDB-lite"/>
    </source>
</evidence>
<proteinExistence type="predicted"/>
<organism evidence="2 3">
    <name type="scientific">Natrinema altunense</name>
    <dbReference type="NCBI Taxonomy" id="222984"/>
    <lineage>
        <taxon>Archaea</taxon>
        <taxon>Methanobacteriati</taxon>
        <taxon>Methanobacteriota</taxon>
        <taxon>Stenosarchaea group</taxon>
        <taxon>Halobacteria</taxon>
        <taxon>Halobacteriales</taxon>
        <taxon>Natrialbaceae</taxon>
        <taxon>Natrinema</taxon>
    </lineage>
</organism>